<reference evidence="2 3" key="1">
    <citation type="journal article" date="2016" name="Nat. Commun.">
        <title>Thousands of microbial genomes shed light on interconnected biogeochemical processes in an aquifer system.</title>
        <authorList>
            <person name="Anantharaman K."/>
            <person name="Brown C.T."/>
            <person name="Hug L.A."/>
            <person name="Sharon I."/>
            <person name="Castelle C.J."/>
            <person name="Probst A.J."/>
            <person name="Thomas B.C."/>
            <person name="Singh A."/>
            <person name="Wilkins M.J."/>
            <person name="Karaoz U."/>
            <person name="Brodie E.L."/>
            <person name="Williams K.H."/>
            <person name="Hubbard S.S."/>
            <person name="Banfield J.F."/>
        </authorList>
    </citation>
    <scope>NUCLEOTIDE SEQUENCE [LARGE SCALE GENOMIC DNA]</scope>
</reference>
<feature type="compositionally biased region" description="Low complexity" evidence="1">
    <location>
        <begin position="1"/>
        <end position="18"/>
    </location>
</feature>
<name>A0A1F7JC57_9BACT</name>
<dbReference type="EMBL" id="MGAV01000023">
    <property type="protein sequence ID" value="OGK53181.1"/>
    <property type="molecule type" value="Genomic_DNA"/>
</dbReference>
<dbReference type="AlphaFoldDB" id="A0A1F7JC57"/>
<evidence type="ECO:0000256" key="1">
    <source>
        <dbReference type="SAM" id="MobiDB-lite"/>
    </source>
</evidence>
<accession>A0A1F7JC57</accession>
<gene>
    <name evidence="2" type="ORF">A3H78_06245</name>
</gene>
<proteinExistence type="predicted"/>
<evidence type="ECO:0000313" key="3">
    <source>
        <dbReference type="Proteomes" id="UP000177418"/>
    </source>
</evidence>
<organism evidence="2 3">
    <name type="scientific">Candidatus Roizmanbacteria bacterium RIFCSPLOWO2_02_FULL_36_11</name>
    <dbReference type="NCBI Taxonomy" id="1802071"/>
    <lineage>
        <taxon>Bacteria</taxon>
        <taxon>Candidatus Roizmaniibacteriota</taxon>
    </lineage>
</organism>
<dbReference type="Proteomes" id="UP000177418">
    <property type="component" value="Unassembled WGS sequence"/>
</dbReference>
<evidence type="ECO:0000313" key="2">
    <source>
        <dbReference type="EMBL" id="OGK53181.1"/>
    </source>
</evidence>
<protein>
    <submittedName>
        <fullName evidence="2">Uncharacterized protein</fullName>
    </submittedName>
</protein>
<sequence length="112" mass="12541">MKFPTFPKKGKKPAATEPPTTPAPELPKAHVVKVFDVTSKMPSQLPANGIIEISLESNPRFDDGWDAFEPRLKSEVKDRYPGATYRRATISHGRSIRIVYDPPKGQQKYHGP</sequence>
<feature type="region of interest" description="Disordered" evidence="1">
    <location>
        <begin position="1"/>
        <end position="27"/>
    </location>
</feature>
<comment type="caution">
    <text evidence="2">The sequence shown here is derived from an EMBL/GenBank/DDBJ whole genome shotgun (WGS) entry which is preliminary data.</text>
</comment>